<dbReference type="Pfam" id="PF25043">
    <property type="entry name" value="DUF7788"/>
    <property type="match status" value="1"/>
</dbReference>
<feature type="domain" description="DUF2828" evidence="2">
    <location>
        <begin position="106"/>
        <end position="518"/>
    </location>
</feature>
<evidence type="ECO:0000256" key="1">
    <source>
        <dbReference type="SAM" id="MobiDB-lite"/>
    </source>
</evidence>
<feature type="compositionally biased region" description="Basic and acidic residues" evidence="1">
    <location>
        <begin position="257"/>
        <end position="266"/>
    </location>
</feature>
<dbReference type="Proteomes" id="UP001491310">
    <property type="component" value="Unassembled WGS sequence"/>
</dbReference>
<gene>
    <name evidence="4" type="ORF">WJX75_004204</name>
</gene>
<dbReference type="InterPro" id="IPR011205">
    <property type="entry name" value="UCP015417_vWA"/>
</dbReference>
<feature type="domain" description="DUF7788" evidence="3">
    <location>
        <begin position="520"/>
        <end position="721"/>
    </location>
</feature>
<evidence type="ECO:0000259" key="2">
    <source>
        <dbReference type="Pfam" id="PF11443"/>
    </source>
</evidence>
<dbReference type="InterPro" id="IPR056690">
    <property type="entry name" value="DUF7788"/>
</dbReference>
<organism evidence="4 5">
    <name type="scientific">Coccomyxa subellipsoidea</name>
    <dbReference type="NCBI Taxonomy" id="248742"/>
    <lineage>
        <taxon>Eukaryota</taxon>
        <taxon>Viridiplantae</taxon>
        <taxon>Chlorophyta</taxon>
        <taxon>core chlorophytes</taxon>
        <taxon>Trebouxiophyceae</taxon>
        <taxon>Trebouxiophyceae incertae sedis</taxon>
        <taxon>Coccomyxaceae</taxon>
        <taxon>Coccomyxa</taxon>
    </lineage>
</organism>
<evidence type="ECO:0000313" key="4">
    <source>
        <dbReference type="EMBL" id="KAK9906562.1"/>
    </source>
</evidence>
<comment type="caution">
    <text evidence="4">The sequence shown here is derived from an EMBL/GenBank/DDBJ whole genome shotgun (WGS) entry which is preliminary data.</text>
</comment>
<proteinExistence type="predicted"/>
<evidence type="ECO:0000313" key="5">
    <source>
        <dbReference type="Proteomes" id="UP001491310"/>
    </source>
</evidence>
<dbReference type="PIRSF" id="PIRSF015417">
    <property type="entry name" value="T31B5_30_vWA"/>
    <property type="match status" value="1"/>
</dbReference>
<feature type="region of interest" description="Disordered" evidence="1">
    <location>
        <begin position="257"/>
        <end position="292"/>
    </location>
</feature>
<dbReference type="Gene3D" id="3.40.50.410">
    <property type="entry name" value="von Willebrand factor, type A domain"/>
    <property type="match status" value="1"/>
</dbReference>
<name>A0ABR2YJ88_9CHLO</name>
<dbReference type="PANTHER" id="PTHR31373">
    <property type="entry name" value="OS06G0652100 PROTEIN"/>
    <property type="match status" value="1"/>
</dbReference>
<evidence type="ECO:0000259" key="3">
    <source>
        <dbReference type="Pfam" id="PF25043"/>
    </source>
</evidence>
<feature type="compositionally biased region" description="Basic and acidic residues" evidence="1">
    <location>
        <begin position="274"/>
        <end position="288"/>
    </location>
</feature>
<feature type="region of interest" description="Disordered" evidence="1">
    <location>
        <begin position="476"/>
        <end position="495"/>
    </location>
</feature>
<accession>A0ABR2YJ88</accession>
<dbReference type="InterPro" id="IPR036465">
    <property type="entry name" value="vWFA_dom_sf"/>
</dbReference>
<protein>
    <submittedName>
        <fullName evidence="4">Uncharacterized protein</fullName>
    </submittedName>
</protein>
<sequence length="752" mass="83807">MAASDIQQWEHIKAPQSEMASEFKKRKTSDEPLLSGPWNDFSILKPEGFQLPTLKKEAGVPMSLLAELASVLPSPGPSTQRQESEVAQAPFVGMLVPECANLQASTENNAATFSSSGSSLVDFFFQVVEGSKCSLVHDLLTKGWGEDRLVTLQLIAHLRDIRNGKGETACSLDAYVWLAKHHPRTLLVNLPEMVNCGYWKDLLELLDRLCVGGEEWAARIEAQEKREKGANHEARTAAKKERLKEWRTSLRSIKDADGRNAAKAERAAANAEALKARGQADHGRRHEAQLAASERARRRFNEDPVYRALHSAVAVLFAEQLRRDLADLHAGKETSSLAAKWAPTPKGHHDKDTLIATAIAELLYPEAEHREEGLPYEDYAELARRCYQKEYTTPLRAAAPVTELLMSKRKWAEIDYSRVASVCFKRNKKTFEYHDKERLIEYLSKVKKGEAKINAGALKPHDLVREAMQKARCSWKGYGDTDSEEGSEAGSEGTETGMEVAEAQWKAYVEKLRDSGDLSSAMAICDVSGSMHGQPMEVAIALSLLTAEVTKPPFNKIVCTFSAVPELHLVKGETLVEKVLHVQGMQWDMNTDINAVFALLLERATASNLNPEDMIKTLFIFSDMEFDVCTAPPQDDFINSYFNMSLEQPKPRKREPTTYEAVKANFEAAGYALPQVVFWNLRDSSVDGNKSTPVTMHEQGACLVSGFSGHLLKLFMDKGADVDAWKDKMSPMNVMLAAVHECGRYDSWRVED</sequence>
<dbReference type="PANTHER" id="PTHR31373:SF27">
    <property type="entry name" value="TROVE DOMAIN-CONTAINING PROTEIN"/>
    <property type="match status" value="1"/>
</dbReference>
<dbReference type="Pfam" id="PF11443">
    <property type="entry name" value="DUF2828"/>
    <property type="match status" value="1"/>
</dbReference>
<dbReference type="InterPro" id="IPR058580">
    <property type="entry name" value="DUF2828"/>
</dbReference>
<dbReference type="EMBL" id="JALJOT010000010">
    <property type="protein sequence ID" value="KAK9906562.1"/>
    <property type="molecule type" value="Genomic_DNA"/>
</dbReference>
<reference evidence="4 5" key="1">
    <citation type="journal article" date="2024" name="Nat. Commun.">
        <title>Phylogenomics reveals the evolutionary origins of lichenization in chlorophyte algae.</title>
        <authorList>
            <person name="Puginier C."/>
            <person name="Libourel C."/>
            <person name="Otte J."/>
            <person name="Skaloud P."/>
            <person name="Haon M."/>
            <person name="Grisel S."/>
            <person name="Petersen M."/>
            <person name="Berrin J.G."/>
            <person name="Delaux P.M."/>
            <person name="Dal Grande F."/>
            <person name="Keller J."/>
        </authorList>
    </citation>
    <scope>NUCLEOTIDE SEQUENCE [LARGE SCALE GENOMIC DNA]</scope>
    <source>
        <strain evidence="4 5">SAG 216-7</strain>
    </source>
</reference>
<keyword evidence="5" id="KW-1185">Reference proteome</keyword>
<feature type="region of interest" description="Disordered" evidence="1">
    <location>
        <begin position="1"/>
        <end position="31"/>
    </location>
</feature>